<feature type="transmembrane region" description="Helical" evidence="6">
    <location>
        <begin position="184"/>
        <end position="205"/>
    </location>
</feature>
<evidence type="ECO:0000259" key="7">
    <source>
        <dbReference type="Pfam" id="PF00528"/>
    </source>
</evidence>
<evidence type="ECO:0000256" key="2">
    <source>
        <dbReference type="ARBA" id="ARBA00022448"/>
    </source>
</evidence>
<evidence type="ECO:0000256" key="4">
    <source>
        <dbReference type="ARBA" id="ARBA00022989"/>
    </source>
</evidence>
<gene>
    <name evidence="8" type="ORF">LSG31_12535</name>
</gene>
<feature type="domain" description="ABC transmembrane type-1" evidence="7">
    <location>
        <begin position="38"/>
        <end position="207"/>
    </location>
</feature>
<dbReference type="SUPFAM" id="SSF161098">
    <property type="entry name" value="MetI-like"/>
    <property type="match status" value="1"/>
</dbReference>
<keyword evidence="2" id="KW-0813">Transport</keyword>
<dbReference type="Pfam" id="PF00528">
    <property type="entry name" value="BPD_transp_1"/>
    <property type="match status" value="1"/>
</dbReference>
<accession>A0ABY4CE40</accession>
<evidence type="ECO:0000313" key="8">
    <source>
        <dbReference type="EMBL" id="UOF88772.1"/>
    </source>
</evidence>
<dbReference type="Proteomes" id="UP000830167">
    <property type="component" value="Chromosome"/>
</dbReference>
<dbReference type="Gene3D" id="1.10.3720.10">
    <property type="entry name" value="MetI-like"/>
    <property type="match status" value="1"/>
</dbReference>
<feature type="transmembrane region" description="Helical" evidence="6">
    <location>
        <begin position="20"/>
        <end position="43"/>
    </location>
</feature>
<keyword evidence="4 6" id="KW-1133">Transmembrane helix</keyword>
<keyword evidence="3 6" id="KW-0812">Transmembrane</keyword>
<dbReference type="CDD" id="cd06261">
    <property type="entry name" value="TM_PBP2"/>
    <property type="match status" value="1"/>
</dbReference>
<keyword evidence="5 6" id="KW-0472">Membrane</keyword>
<dbReference type="InterPro" id="IPR000515">
    <property type="entry name" value="MetI-like"/>
</dbReference>
<dbReference type="InterPro" id="IPR051204">
    <property type="entry name" value="ABC_transp_perm/SBD"/>
</dbReference>
<evidence type="ECO:0000256" key="3">
    <source>
        <dbReference type="ARBA" id="ARBA00022692"/>
    </source>
</evidence>
<evidence type="ECO:0000313" key="9">
    <source>
        <dbReference type="Proteomes" id="UP000830167"/>
    </source>
</evidence>
<evidence type="ECO:0000256" key="5">
    <source>
        <dbReference type="ARBA" id="ARBA00023136"/>
    </source>
</evidence>
<organism evidence="8 9">
    <name type="scientific">Fodinisporobacter ferrooxydans</name>
    <dbReference type="NCBI Taxonomy" id="2901836"/>
    <lineage>
        <taxon>Bacteria</taxon>
        <taxon>Bacillati</taxon>
        <taxon>Bacillota</taxon>
        <taxon>Bacilli</taxon>
        <taxon>Bacillales</taxon>
        <taxon>Alicyclobacillaceae</taxon>
        <taxon>Fodinisporobacter</taxon>
    </lineage>
</organism>
<proteinExistence type="predicted"/>
<dbReference type="PANTHER" id="PTHR30177">
    <property type="entry name" value="GLYCINE BETAINE/L-PROLINE TRANSPORT SYSTEM PERMEASE PROTEIN PROW"/>
    <property type="match status" value="1"/>
</dbReference>
<reference evidence="8" key="1">
    <citation type="submission" date="2021-12" db="EMBL/GenBank/DDBJ databases">
        <title>Alicyclobacillaceae gen. nov., sp. nov., isolated from chalcocite enrichment system.</title>
        <authorList>
            <person name="Jiang Z."/>
        </authorList>
    </citation>
    <scope>NUCLEOTIDE SEQUENCE</scope>
    <source>
        <strain evidence="8">MYW30-H2</strain>
    </source>
</reference>
<feature type="transmembrane region" description="Helical" evidence="6">
    <location>
        <begin position="76"/>
        <end position="97"/>
    </location>
</feature>
<dbReference type="RefSeq" id="WP_347435451.1">
    <property type="nucleotide sequence ID" value="NZ_CP089291.1"/>
</dbReference>
<sequence>MSYLSYIWSTYGGQITQAFWQHLFLVGFSLVVGAVLSIPLGIYLTRSRKLSGPVISVLSIIQTIPSLAFFALLLPILGIGITPALIVLFLYSLLPIVRNTYTGVKSVDPELIDVAKGMGMTSWQRLIKVELPLSAPLIVAGLRLSTIYLVSWATVAALIGAGGFGNLIFAGIDNYNNDLILSGSVPTALMAFVAGLIFTFIRRLVTPAGLRGAKK</sequence>
<name>A0ABY4CE40_9BACL</name>
<dbReference type="PANTHER" id="PTHR30177:SF4">
    <property type="entry name" value="OSMOPROTECTANT IMPORT PERMEASE PROTEIN OSMW"/>
    <property type="match status" value="1"/>
</dbReference>
<protein>
    <submittedName>
        <fullName evidence="8">ABC transporter permease</fullName>
    </submittedName>
</protein>
<evidence type="ECO:0000256" key="1">
    <source>
        <dbReference type="ARBA" id="ARBA00004141"/>
    </source>
</evidence>
<feature type="transmembrane region" description="Helical" evidence="6">
    <location>
        <begin position="50"/>
        <end position="70"/>
    </location>
</feature>
<feature type="transmembrane region" description="Helical" evidence="6">
    <location>
        <begin position="147"/>
        <end position="172"/>
    </location>
</feature>
<dbReference type="EMBL" id="CP089291">
    <property type="protein sequence ID" value="UOF88772.1"/>
    <property type="molecule type" value="Genomic_DNA"/>
</dbReference>
<evidence type="ECO:0000256" key="6">
    <source>
        <dbReference type="SAM" id="Phobius"/>
    </source>
</evidence>
<keyword evidence="9" id="KW-1185">Reference proteome</keyword>
<dbReference type="InterPro" id="IPR035906">
    <property type="entry name" value="MetI-like_sf"/>
</dbReference>
<comment type="subcellular location">
    <subcellularLocation>
        <location evidence="1">Membrane</location>
        <topology evidence="1">Multi-pass membrane protein</topology>
    </subcellularLocation>
</comment>